<organism evidence="1 2">
    <name type="scientific">Knipowitschia caucasica</name>
    <name type="common">Caucasian dwarf goby</name>
    <name type="synonym">Pomatoschistus caucasicus</name>
    <dbReference type="NCBI Taxonomy" id="637954"/>
    <lineage>
        <taxon>Eukaryota</taxon>
        <taxon>Metazoa</taxon>
        <taxon>Chordata</taxon>
        <taxon>Craniata</taxon>
        <taxon>Vertebrata</taxon>
        <taxon>Euteleostomi</taxon>
        <taxon>Actinopterygii</taxon>
        <taxon>Neopterygii</taxon>
        <taxon>Teleostei</taxon>
        <taxon>Neoteleostei</taxon>
        <taxon>Acanthomorphata</taxon>
        <taxon>Gobiaria</taxon>
        <taxon>Gobiiformes</taxon>
        <taxon>Gobioidei</taxon>
        <taxon>Gobiidae</taxon>
        <taxon>Gobiinae</taxon>
        <taxon>Knipowitschia</taxon>
    </lineage>
</organism>
<proteinExistence type="predicted"/>
<evidence type="ECO:0000313" key="1">
    <source>
        <dbReference type="EMBL" id="CAL1584238.1"/>
    </source>
</evidence>
<name>A0AAV2K5R5_KNICA</name>
<keyword evidence="2" id="KW-1185">Reference proteome</keyword>
<dbReference type="AlphaFoldDB" id="A0AAV2K5R5"/>
<dbReference type="Proteomes" id="UP001497482">
    <property type="component" value="Chromosome 16"/>
</dbReference>
<gene>
    <name evidence="1" type="ORF">KC01_LOCUS14605</name>
</gene>
<accession>A0AAV2K5R5</accession>
<evidence type="ECO:0000313" key="2">
    <source>
        <dbReference type="Proteomes" id="UP001497482"/>
    </source>
</evidence>
<reference evidence="1 2" key="1">
    <citation type="submission" date="2024-04" db="EMBL/GenBank/DDBJ databases">
        <authorList>
            <person name="Waldvogel A.-M."/>
            <person name="Schoenle A."/>
        </authorList>
    </citation>
    <scope>NUCLEOTIDE SEQUENCE [LARGE SCALE GENOMIC DNA]</scope>
</reference>
<protein>
    <submittedName>
        <fullName evidence="1">Uncharacterized protein</fullName>
    </submittedName>
</protein>
<sequence length="66" mass="7327">MRLLKNNRGALSRFDPRWNRLEQLHGPASRTQCLSAPSPKVLLISALPSVTPASFSGSRCLRRPRG</sequence>
<dbReference type="EMBL" id="OZ035838">
    <property type="protein sequence ID" value="CAL1584238.1"/>
    <property type="molecule type" value="Genomic_DNA"/>
</dbReference>